<feature type="transmembrane region" description="Helical" evidence="1">
    <location>
        <begin position="20"/>
        <end position="45"/>
    </location>
</feature>
<keyword evidence="1" id="KW-0812">Transmembrane</keyword>
<dbReference type="AlphaFoldDB" id="A0A917GUB7"/>
<organism evidence="2 3">
    <name type="scientific">Kocuria dechangensis</name>
    <dbReference type="NCBI Taxonomy" id="1176249"/>
    <lineage>
        <taxon>Bacteria</taxon>
        <taxon>Bacillati</taxon>
        <taxon>Actinomycetota</taxon>
        <taxon>Actinomycetes</taxon>
        <taxon>Micrococcales</taxon>
        <taxon>Micrococcaceae</taxon>
        <taxon>Kocuria</taxon>
    </lineage>
</organism>
<dbReference type="RefSeq" id="WP_188536627.1">
    <property type="nucleotide sequence ID" value="NZ_BMEQ01000008.1"/>
</dbReference>
<reference evidence="2" key="2">
    <citation type="submission" date="2020-09" db="EMBL/GenBank/DDBJ databases">
        <authorList>
            <person name="Sun Q."/>
            <person name="Zhou Y."/>
        </authorList>
    </citation>
    <scope>NUCLEOTIDE SEQUENCE</scope>
    <source>
        <strain evidence="2">CGMCC 1.12187</strain>
    </source>
</reference>
<proteinExistence type="predicted"/>
<comment type="caution">
    <text evidence="2">The sequence shown here is derived from an EMBL/GenBank/DDBJ whole genome shotgun (WGS) entry which is preliminary data.</text>
</comment>
<protein>
    <submittedName>
        <fullName evidence="2">Uncharacterized protein</fullName>
    </submittedName>
</protein>
<keyword evidence="1" id="KW-1133">Transmembrane helix</keyword>
<accession>A0A917GUB7</accession>
<dbReference type="Proteomes" id="UP000638848">
    <property type="component" value="Unassembled WGS sequence"/>
</dbReference>
<feature type="transmembrane region" description="Helical" evidence="1">
    <location>
        <begin position="76"/>
        <end position="97"/>
    </location>
</feature>
<feature type="transmembrane region" description="Helical" evidence="1">
    <location>
        <begin position="51"/>
        <end position="69"/>
    </location>
</feature>
<reference evidence="2" key="1">
    <citation type="journal article" date="2014" name="Int. J. Syst. Evol. Microbiol.">
        <title>Complete genome sequence of Corynebacterium casei LMG S-19264T (=DSM 44701T), isolated from a smear-ripened cheese.</title>
        <authorList>
            <consortium name="US DOE Joint Genome Institute (JGI-PGF)"/>
            <person name="Walter F."/>
            <person name="Albersmeier A."/>
            <person name="Kalinowski J."/>
            <person name="Ruckert C."/>
        </authorList>
    </citation>
    <scope>NUCLEOTIDE SEQUENCE</scope>
    <source>
        <strain evidence="2">CGMCC 1.12187</strain>
    </source>
</reference>
<name>A0A917GUB7_9MICC</name>
<dbReference type="EMBL" id="BMEQ01000008">
    <property type="protein sequence ID" value="GGG56608.1"/>
    <property type="molecule type" value="Genomic_DNA"/>
</dbReference>
<evidence type="ECO:0000256" key="1">
    <source>
        <dbReference type="SAM" id="Phobius"/>
    </source>
</evidence>
<keyword evidence="3" id="KW-1185">Reference proteome</keyword>
<evidence type="ECO:0000313" key="2">
    <source>
        <dbReference type="EMBL" id="GGG56608.1"/>
    </source>
</evidence>
<keyword evidence="1" id="KW-0472">Membrane</keyword>
<gene>
    <name evidence="2" type="ORF">GCM10011374_19320</name>
</gene>
<sequence>MDGQGEAVEMPVPDGGDATATVLGLTAAVLQTLLLLFILVLGLMWGGWSHLASMALALLGLVVVIGMTVQRRRSVIAVPVVSGVLAFVLSFLGPLPVGSP</sequence>
<evidence type="ECO:0000313" key="3">
    <source>
        <dbReference type="Proteomes" id="UP000638848"/>
    </source>
</evidence>